<keyword evidence="1" id="KW-0812">Transmembrane</keyword>
<dbReference type="RefSeq" id="WP_311401667.1">
    <property type="nucleotide sequence ID" value="NZ_JAVRBG010000007.1"/>
</dbReference>
<reference evidence="3" key="1">
    <citation type="submission" date="2023-07" db="EMBL/GenBank/DDBJ databases">
        <title>Isolating and identifying novel microbial strains from the Mariana Trench.</title>
        <authorList>
            <person name="Fu H."/>
        </authorList>
    </citation>
    <scope>NUCLEOTIDE SEQUENCE [LARGE SCALE GENOMIC DNA]</scope>
    <source>
        <strain evidence="3">T-y2</strain>
    </source>
</reference>
<proteinExistence type="predicted"/>
<dbReference type="EMBL" id="JAVRBG010000007">
    <property type="protein sequence ID" value="MDT0294738.1"/>
    <property type="molecule type" value="Genomic_DNA"/>
</dbReference>
<protein>
    <submittedName>
        <fullName evidence="2">Uncharacterized protein</fullName>
    </submittedName>
</protein>
<comment type="caution">
    <text evidence="2">The sequence shown here is derived from an EMBL/GenBank/DDBJ whole genome shotgun (WGS) entry which is preliminary data.</text>
</comment>
<keyword evidence="3" id="KW-1185">Reference proteome</keyword>
<evidence type="ECO:0000313" key="2">
    <source>
        <dbReference type="EMBL" id="MDT0294738.1"/>
    </source>
</evidence>
<evidence type="ECO:0000313" key="3">
    <source>
        <dbReference type="Proteomes" id="UP001182991"/>
    </source>
</evidence>
<keyword evidence="1" id="KW-1133">Transmembrane helix</keyword>
<keyword evidence="1" id="KW-0472">Membrane</keyword>
<dbReference type="Proteomes" id="UP001182991">
    <property type="component" value="Unassembled WGS sequence"/>
</dbReference>
<organism evidence="2 3">
    <name type="scientific">Mesonia ostreae</name>
    <dbReference type="NCBI Taxonomy" id="861110"/>
    <lineage>
        <taxon>Bacteria</taxon>
        <taxon>Pseudomonadati</taxon>
        <taxon>Bacteroidota</taxon>
        <taxon>Flavobacteriia</taxon>
        <taxon>Flavobacteriales</taxon>
        <taxon>Flavobacteriaceae</taxon>
        <taxon>Mesonia</taxon>
    </lineage>
</organism>
<gene>
    <name evidence="2" type="ORF">RLT85_08835</name>
</gene>
<sequence>MSATPIQFTQRNVLKIFVFVFVGFILLVIGLIGYFTSENFTYFYLVVAANLVIAYIFFISRVKKNQVVYDPAFVKYKLNDESHKIKNTLLIKAELVEQVLEIQLKEEENFSINLEAYHKEDQVYFEKLLNALATNY</sequence>
<accession>A0ABU2KJ47</accession>
<feature type="transmembrane region" description="Helical" evidence="1">
    <location>
        <begin position="12"/>
        <end position="35"/>
    </location>
</feature>
<name>A0ABU2KJ47_9FLAO</name>
<evidence type="ECO:0000256" key="1">
    <source>
        <dbReference type="SAM" id="Phobius"/>
    </source>
</evidence>
<feature type="transmembrane region" description="Helical" evidence="1">
    <location>
        <begin position="41"/>
        <end position="59"/>
    </location>
</feature>